<organism evidence="6 7">
    <name type="scientific">Paenibacillus sepulcri</name>
    <dbReference type="NCBI Taxonomy" id="359917"/>
    <lineage>
        <taxon>Bacteria</taxon>
        <taxon>Bacillati</taxon>
        <taxon>Bacillota</taxon>
        <taxon>Bacilli</taxon>
        <taxon>Bacillales</taxon>
        <taxon>Paenibacillaceae</taxon>
        <taxon>Paenibacillus</taxon>
    </lineage>
</organism>
<evidence type="ECO:0000256" key="2">
    <source>
        <dbReference type="ARBA" id="ARBA00022692"/>
    </source>
</evidence>
<feature type="transmembrane region" description="Helical" evidence="5">
    <location>
        <begin position="33"/>
        <end position="56"/>
    </location>
</feature>
<protein>
    <submittedName>
        <fullName evidence="6">LrgB family protein</fullName>
    </submittedName>
</protein>
<comment type="caution">
    <text evidence="6">The sequence shown here is derived from an EMBL/GenBank/DDBJ whole genome shotgun (WGS) entry which is preliminary data.</text>
</comment>
<dbReference type="InterPro" id="IPR007300">
    <property type="entry name" value="CidB/LrgB"/>
</dbReference>
<sequence length="57" mass="5769">IRHPIARGLLLGTGAHAAGISKALEYGAVSGSVAGIAMICTAFITLCAAPWLMGLFQ</sequence>
<evidence type="ECO:0000313" key="6">
    <source>
        <dbReference type="EMBL" id="MBW7462225.1"/>
    </source>
</evidence>
<evidence type="ECO:0000313" key="7">
    <source>
        <dbReference type="Proteomes" id="UP001519887"/>
    </source>
</evidence>
<comment type="subcellular location">
    <subcellularLocation>
        <location evidence="1">Membrane</location>
        <topology evidence="1">Multi-pass membrane protein</topology>
    </subcellularLocation>
</comment>
<accession>A0ABS7CMT7</accession>
<dbReference type="EMBL" id="JAHZIK010003708">
    <property type="protein sequence ID" value="MBW7462225.1"/>
    <property type="molecule type" value="Genomic_DNA"/>
</dbReference>
<keyword evidence="7" id="KW-1185">Reference proteome</keyword>
<feature type="non-terminal residue" evidence="6">
    <location>
        <position position="1"/>
    </location>
</feature>
<dbReference type="Pfam" id="PF04172">
    <property type="entry name" value="LrgB"/>
    <property type="match status" value="1"/>
</dbReference>
<name>A0ABS7CMT7_9BACL</name>
<evidence type="ECO:0000256" key="4">
    <source>
        <dbReference type="ARBA" id="ARBA00023136"/>
    </source>
</evidence>
<keyword evidence="2 5" id="KW-0812">Transmembrane</keyword>
<evidence type="ECO:0000256" key="5">
    <source>
        <dbReference type="SAM" id="Phobius"/>
    </source>
</evidence>
<evidence type="ECO:0000256" key="1">
    <source>
        <dbReference type="ARBA" id="ARBA00004141"/>
    </source>
</evidence>
<gene>
    <name evidence="6" type="ORF">K0U00_50060</name>
</gene>
<keyword evidence="4 5" id="KW-0472">Membrane</keyword>
<evidence type="ECO:0000256" key="3">
    <source>
        <dbReference type="ARBA" id="ARBA00022989"/>
    </source>
</evidence>
<keyword evidence="3 5" id="KW-1133">Transmembrane helix</keyword>
<dbReference type="Proteomes" id="UP001519887">
    <property type="component" value="Unassembled WGS sequence"/>
</dbReference>
<proteinExistence type="predicted"/>
<reference evidence="6 7" key="1">
    <citation type="submission" date="2021-07" db="EMBL/GenBank/DDBJ databases">
        <title>Paenibacillus radiodurans sp. nov., isolated from the southeastern edge of Tengger Desert.</title>
        <authorList>
            <person name="Zhang G."/>
        </authorList>
    </citation>
    <scope>NUCLEOTIDE SEQUENCE [LARGE SCALE GENOMIC DNA]</scope>
    <source>
        <strain evidence="6 7">CCM 7311</strain>
    </source>
</reference>